<dbReference type="PROSITE" id="PS01039">
    <property type="entry name" value="SBP_BACTERIAL_3"/>
    <property type="match status" value="1"/>
</dbReference>
<comment type="similarity">
    <text evidence="1 4">Belongs to the bacterial solute-binding protein 3 family.</text>
</comment>
<evidence type="ECO:0000313" key="7">
    <source>
        <dbReference type="EMBL" id="MBW0135363.1"/>
    </source>
</evidence>
<dbReference type="EMBL" id="JADQDK010000001">
    <property type="protein sequence ID" value="MBW0135363.1"/>
    <property type="molecule type" value="Genomic_DNA"/>
</dbReference>
<evidence type="ECO:0000313" key="8">
    <source>
        <dbReference type="Proteomes" id="UP000694287"/>
    </source>
</evidence>
<feature type="chain" id="PRO_5047409177" evidence="5">
    <location>
        <begin position="23"/>
        <end position="298"/>
    </location>
</feature>
<dbReference type="PANTHER" id="PTHR30085:SF6">
    <property type="entry name" value="ABC TRANSPORTER GLUTAMINE-BINDING PROTEIN GLNH"/>
    <property type="match status" value="1"/>
</dbReference>
<evidence type="ECO:0000259" key="6">
    <source>
        <dbReference type="SMART" id="SM00062"/>
    </source>
</evidence>
<dbReference type="Pfam" id="PF00497">
    <property type="entry name" value="SBP_bac_3"/>
    <property type="match status" value="1"/>
</dbReference>
<feature type="domain" description="Solute-binding protein family 3/N-terminal" evidence="6">
    <location>
        <begin position="59"/>
        <end position="284"/>
    </location>
</feature>
<comment type="caution">
    <text evidence="7">The sequence shown here is derived from an EMBL/GenBank/DDBJ whole genome shotgun (WGS) entry which is preliminary data.</text>
</comment>
<feature type="signal peptide" evidence="5">
    <location>
        <begin position="1"/>
        <end position="22"/>
    </location>
</feature>
<accession>A0ABS6USX6</accession>
<reference evidence="7 8" key="1">
    <citation type="submission" date="2020-11" db="EMBL/GenBank/DDBJ databases">
        <title>Pseudonocardia abyssalis sp. nov. and Pseudonocardia oceani sp. nov., description and phylogenomic analysis of two novel actinomycetes isolated from the deep Southern Ocean.</title>
        <authorList>
            <person name="Parra J."/>
        </authorList>
    </citation>
    <scope>NUCLEOTIDE SEQUENCE [LARGE SCALE GENOMIC DNA]</scope>
    <source>
        <strain evidence="7 8">KRD-168</strain>
    </source>
</reference>
<dbReference type="SMART" id="SM00062">
    <property type="entry name" value="PBPb"/>
    <property type="match status" value="1"/>
</dbReference>
<dbReference type="InterPro" id="IPR018313">
    <property type="entry name" value="SBP_3_CS"/>
</dbReference>
<evidence type="ECO:0000256" key="3">
    <source>
        <dbReference type="ARBA" id="ARBA00022729"/>
    </source>
</evidence>
<name>A0ABS6USX6_9PSEU</name>
<evidence type="ECO:0000256" key="4">
    <source>
        <dbReference type="RuleBase" id="RU003744"/>
    </source>
</evidence>
<proteinExistence type="inferred from homology"/>
<evidence type="ECO:0000256" key="1">
    <source>
        <dbReference type="ARBA" id="ARBA00010333"/>
    </source>
</evidence>
<evidence type="ECO:0000256" key="2">
    <source>
        <dbReference type="ARBA" id="ARBA00022448"/>
    </source>
</evidence>
<sequence>MRLSTLTKVAAVVAAVVLTATACGEQAELGGSTGDGPAVAEDATFEAGTTMARLNEAGALRVGTKFDQPLFGLRGLDGNPVGFDVEIAKIIAAKLGIPPEGITFTETPSRIREDVIANDQVDIVAATYTINDARKERISFAGPYYVAGQDLMVAADNTTITGPDALRAANARVCSVTGSTPAKTIEQYVDPANIVLFDVYTACADALRNGQVDAVTTDNVILLGLIDSSQGAFKLVDAPFTEEPYGIGITKGDVAFCEFINTTLTEAVADGSYAAAWESTVGGVQPEVPELPTADACS</sequence>
<dbReference type="PANTHER" id="PTHR30085">
    <property type="entry name" value="AMINO ACID ABC TRANSPORTER PERMEASE"/>
    <property type="match status" value="1"/>
</dbReference>
<keyword evidence="8" id="KW-1185">Reference proteome</keyword>
<keyword evidence="2" id="KW-0813">Transport</keyword>
<dbReference type="PROSITE" id="PS51257">
    <property type="entry name" value="PROKAR_LIPOPROTEIN"/>
    <property type="match status" value="1"/>
</dbReference>
<gene>
    <name evidence="7" type="ORF">I4I81_14010</name>
</gene>
<dbReference type="RefSeq" id="WP_218601330.1">
    <property type="nucleotide sequence ID" value="NZ_JADQDJ010000018.1"/>
</dbReference>
<dbReference type="InterPro" id="IPR001638">
    <property type="entry name" value="Solute-binding_3/MltF_N"/>
</dbReference>
<dbReference type="InterPro" id="IPR051455">
    <property type="entry name" value="Bact_solute-bind_prot3"/>
</dbReference>
<dbReference type="CDD" id="cd13690">
    <property type="entry name" value="PBP2_GluB"/>
    <property type="match status" value="1"/>
</dbReference>
<keyword evidence="3 5" id="KW-0732">Signal</keyword>
<evidence type="ECO:0000256" key="5">
    <source>
        <dbReference type="SAM" id="SignalP"/>
    </source>
</evidence>
<organism evidence="7 8">
    <name type="scientific">Pseudonocardia abyssalis</name>
    <dbReference type="NCBI Taxonomy" id="2792008"/>
    <lineage>
        <taxon>Bacteria</taxon>
        <taxon>Bacillati</taxon>
        <taxon>Actinomycetota</taxon>
        <taxon>Actinomycetes</taxon>
        <taxon>Pseudonocardiales</taxon>
        <taxon>Pseudonocardiaceae</taxon>
        <taxon>Pseudonocardia</taxon>
    </lineage>
</organism>
<protein>
    <submittedName>
        <fullName evidence="7">Glutamate ABC transporter substrate-binding protein</fullName>
    </submittedName>
</protein>
<dbReference type="Proteomes" id="UP000694287">
    <property type="component" value="Unassembled WGS sequence"/>
</dbReference>